<dbReference type="EMBL" id="JAAAUY010000398">
    <property type="protein sequence ID" value="KAF9330425.1"/>
    <property type="molecule type" value="Genomic_DNA"/>
</dbReference>
<proteinExistence type="inferred from homology"/>
<evidence type="ECO:0000256" key="7">
    <source>
        <dbReference type="ARBA" id="ARBA00022679"/>
    </source>
</evidence>
<feature type="region of interest" description="Disordered" evidence="12">
    <location>
        <begin position="243"/>
        <end position="289"/>
    </location>
</feature>
<evidence type="ECO:0000256" key="5">
    <source>
        <dbReference type="ARBA" id="ARBA00022490"/>
    </source>
</evidence>
<keyword evidence="9 11" id="KW-0819">tRNA processing</keyword>
<dbReference type="GO" id="GO:0141101">
    <property type="term" value="F:tRNA(Ser) (uridine(44)-2'-O-)-methyltransferase activity"/>
    <property type="evidence" value="ECO:0007669"/>
    <property type="project" value="UniProtKB-EC"/>
</dbReference>
<keyword evidence="8 11" id="KW-0949">S-adenosyl-L-methionine</keyword>
<dbReference type="GO" id="GO:0030488">
    <property type="term" value="P:tRNA methylation"/>
    <property type="evidence" value="ECO:0007669"/>
    <property type="project" value="UniProtKB-UniRule"/>
</dbReference>
<evidence type="ECO:0000256" key="6">
    <source>
        <dbReference type="ARBA" id="ARBA00022603"/>
    </source>
</evidence>
<evidence type="ECO:0000256" key="3">
    <source>
        <dbReference type="ARBA" id="ARBA00012795"/>
    </source>
</evidence>
<evidence type="ECO:0000256" key="8">
    <source>
        <dbReference type="ARBA" id="ARBA00022691"/>
    </source>
</evidence>
<evidence type="ECO:0000256" key="11">
    <source>
        <dbReference type="RuleBase" id="RU368004"/>
    </source>
</evidence>
<reference evidence="13" key="1">
    <citation type="journal article" date="2020" name="Fungal Divers.">
        <title>Resolving the Mortierellaceae phylogeny through synthesis of multi-gene phylogenetics and phylogenomics.</title>
        <authorList>
            <person name="Vandepol N."/>
            <person name="Liber J."/>
            <person name="Desiro A."/>
            <person name="Na H."/>
            <person name="Kennedy M."/>
            <person name="Barry K."/>
            <person name="Grigoriev I.V."/>
            <person name="Miller A.N."/>
            <person name="O'Donnell K."/>
            <person name="Stajich J.E."/>
            <person name="Bonito G."/>
        </authorList>
    </citation>
    <scope>NUCLEOTIDE SEQUENCE</scope>
    <source>
        <strain evidence="13">NVP1</strain>
    </source>
</reference>
<comment type="function">
    <text evidence="11">Adenosyl-L-methionine (AdoMet)-dependent tRNA (uracil-O(2)-)-methyltransferase.</text>
</comment>
<protein>
    <recommendedName>
        <fullName evidence="4 11">tRNA (uracil-O(2)-)-methyltransferase</fullName>
        <ecNumber evidence="3 11">2.1.1.211</ecNumber>
    </recommendedName>
</protein>
<keyword evidence="6 11" id="KW-0489">Methyltransferase</keyword>
<feature type="region of interest" description="Disordered" evidence="12">
    <location>
        <begin position="195"/>
        <end position="218"/>
    </location>
</feature>
<comment type="catalytic activity">
    <reaction evidence="10 11">
        <text>uridine(44) in tRNA(Ser) + S-adenosyl-L-methionine = 2'-O-methyluridine(44) in tRNA(Ser) + S-adenosyl-L-homocysteine + H(+)</text>
        <dbReference type="Rhea" id="RHEA:43100"/>
        <dbReference type="Rhea" id="RHEA-COMP:10339"/>
        <dbReference type="Rhea" id="RHEA-COMP:10340"/>
        <dbReference type="ChEBI" id="CHEBI:15378"/>
        <dbReference type="ChEBI" id="CHEBI:57856"/>
        <dbReference type="ChEBI" id="CHEBI:59789"/>
        <dbReference type="ChEBI" id="CHEBI:65315"/>
        <dbReference type="ChEBI" id="CHEBI:74478"/>
        <dbReference type="EC" id="2.1.1.211"/>
    </reaction>
</comment>
<dbReference type="AlphaFoldDB" id="A0A9P5SLD5"/>
<dbReference type="EC" id="2.1.1.211" evidence="3 11"/>
<dbReference type="PANTHER" id="PTHR21210:SF0">
    <property type="entry name" value="TRNA (URACIL-O(2)-)-METHYLTRANSFERASE-RELATED"/>
    <property type="match status" value="1"/>
</dbReference>
<feature type="compositionally biased region" description="Low complexity" evidence="12">
    <location>
        <begin position="264"/>
        <end position="282"/>
    </location>
</feature>
<feature type="compositionally biased region" description="Basic and acidic residues" evidence="12">
    <location>
        <begin position="23"/>
        <end position="41"/>
    </location>
</feature>
<keyword evidence="5 11" id="KW-0963">Cytoplasm</keyword>
<name>A0A9P5SLD5_9FUNG</name>
<organism evidence="13 14">
    <name type="scientific">Podila minutissima</name>
    <dbReference type="NCBI Taxonomy" id="64525"/>
    <lineage>
        <taxon>Eukaryota</taxon>
        <taxon>Fungi</taxon>
        <taxon>Fungi incertae sedis</taxon>
        <taxon>Mucoromycota</taxon>
        <taxon>Mortierellomycotina</taxon>
        <taxon>Mortierellomycetes</taxon>
        <taxon>Mortierellales</taxon>
        <taxon>Mortierellaceae</taxon>
        <taxon>Podila</taxon>
    </lineage>
</organism>
<dbReference type="PANTHER" id="PTHR21210">
    <property type="entry name" value="TRNA (URACIL-O(2)-)-METHYLTRANSFERASE-RELATED"/>
    <property type="match status" value="1"/>
</dbReference>
<evidence type="ECO:0000256" key="4">
    <source>
        <dbReference type="ARBA" id="ARBA00017788"/>
    </source>
</evidence>
<evidence type="ECO:0000256" key="9">
    <source>
        <dbReference type="ARBA" id="ARBA00022694"/>
    </source>
</evidence>
<evidence type="ECO:0000313" key="14">
    <source>
        <dbReference type="Proteomes" id="UP000696485"/>
    </source>
</evidence>
<comment type="caution">
    <text evidence="13">The sequence shown here is derived from an EMBL/GenBank/DDBJ whole genome shotgun (WGS) entry which is preliminary data.</text>
</comment>
<dbReference type="InterPro" id="IPR011671">
    <property type="entry name" value="tRNA_uracil_MeTrfase"/>
</dbReference>
<evidence type="ECO:0000256" key="12">
    <source>
        <dbReference type="SAM" id="MobiDB-lite"/>
    </source>
</evidence>
<comment type="similarity">
    <text evidence="2 11">Belongs to the TRM44 family.</text>
</comment>
<dbReference type="Pfam" id="PF07757">
    <property type="entry name" value="AdoMet_MTase"/>
    <property type="match status" value="2"/>
</dbReference>
<evidence type="ECO:0000256" key="1">
    <source>
        <dbReference type="ARBA" id="ARBA00004496"/>
    </source>
</evidence>
<evidence type="ECO:0000256" key="10">
    <source>
        <dbReference type="ARBA" id="ARBA00047957"/>
    </source>
</evidence>
<feature type="region of interest" description="Disordered" evidence="12">
    <location>
        <begin position="22"/>
        <end position="46"/>
    </location>
</feature>
<accession>A0A9P5SLD5</accession>
<evidence type="ECO:0000313" key="13">
    <source>
        <dbReference type="EMBL" id="KAF9330425.1"/>
    </source>
</evidence>
<keyword evidence="7 11" id="KW-0808">Transferase</keyword>
<feature type="region of interest" description="Disordered" evidence="12">
    <location>
        <begin position="161"/>
        <end position="182"/>
    </location>
</feature>
<sequence length="675" mass="76007">MGNQDSGSIEFTFSPALFFEDLPNNKKPDHEEDVVSGKETFHSNSSNKPRWFQAAKAAVPFGEDVFWQVLNRWVLEAPSVIPPISKVDILQDTSPLDFASSDTTTTTTILSSDNRDPGNQKHTDLLEHRKPFRTIRRQLIPKRQDCDPVMEEELLFWKRSSDSDDSSALETPEKAGQEATSLVTFAPVLVPKLPTAESTASPESGAEEKVTTPQSQTDIEIMETTLPFFYPKVRGFRYGYQSDREEAPEDLEEHNCGNHGHGVTDSAEAGDAADGTSATATQTKKKSVRNSKRVFAKRAGWITLDLYLAGDEGEFTKKMQYAFTELFKKLYKWGFNTTKGFIKSRVQHDVMVPKDRYMRTYARMKDRYAQKWVQDWPEKTDARKFVFEDIAIAAWLVALWELEREEMTKGGGGSKGVDEESQEKQDEMKDEKKDEEDVVKPVMQTFVDLGCGNGLLTHILNEEGHPGKGIDIVSRKVWEIYGPGTQLKASTIIPNETVFENVDWIIGNHADELAPWVPIIASRSKPLTRFVVIPCCFFGLAGRYQFPSGAPDGKYKAYQDYICSVIEACGYNLQTEILRIPSTKNVALVGMTRKTAKRTFDDMVKSGDDDGDLAEVMDEYHEFTEQVDDLVRQSGLFVPRVSDNQRQKMQKVKRDVRLALAKEASSSSPSTPADE</sequence>
<keyword evidence="14" id="KW-1185">Reference proteome</keyword>
<evidence type="ECO:0000256" key="2">
    <source>
        <dbReference type="ARBA" id="ARBA00009056"/>
    </source>
</evidence>
<dbReference type="GO" id="GO:0005737">
    <property type="term" value="C:cytoplasm"/>
    <property type="evidence" value="ECO:0007669"/>
    <property type="project" value="UniProtKB-SubCell"/>
</dbReference>
<comment type="subcellular location">
    <subcellularLocation>
        <location evidence="1 11">Cytoplasm</location>
    </subcellularLocation>
</comment>
<feature type="compositionally biased region" description="Basic and acidic residues" evidence="12">
    <location>
        <begin position="416"/>
        <end position="432"/>
    </location>
</feature>
<gene>
    <name evidence="13" type="primary">TRMT44</name>
    <name evidence="13" type="ORF">BG006_006601</name>
</gene>
<feature type="region of interest" description="Disordered" evidence="12">
    <location>
        <begin position="408"/>
        <end position="436"/>
    </location>
</feature>
<dbReference type="Proteomes" id="UP000696485">
    <property type="component" value="Unassembled WGS sequence"/>
</dbReference>